<feature type="non-terminal residue" evidence="3">
    <location>
        <position position="1"/>
    </location>
</feature>
<name>A0A0F9GG54_9ZZZZ</name>
<evidence type="ECO:0008006" key="4">
    <source>
        <dbReference type="Google" id="ProtNLM"/>
    </source>
</evidence>
<sequence>AYSATTESIAYVLFPTPVYNQQQRFLSKKIQTPGSKESSCMAVIPITLVFALELAGYNIQVNAVLPGTRNTGMAKAAMVDPEWTRQITAGIPMKRLGETRDLLGAVLYFASSDSDYCTGQTLIVDGGFSMI</sequence>
<evidence type="ECO:0000256" key="1">
    <source>
        <dbReference type="ARBA" id="ARBA00006484"/>
    </source>
</evidence>
<evidence type="ECO:0000256" key="2">
    <source>
        <dbReference type="ARBA" id="ARBA00023002"/>
    </source>
</evidence>
<dbReference type="AlphaFoldDB" id="A0A0F9GG54"/>
<reference evidence="3" key="1">
    <citation type="journal article" date="2015" name="Nature">
        <title>Complex archaea that bridge the gap between prokaryotes and eukaryotes.</title>
        <authorList>
            <person name="Spang A."/>
            <person name="Saw J.H."/>
            <person name="Jorgensen S.L."/>
            <person name="Zaremba-Niedzwiedzka K."/>
            <person name="Martijn J."/>
            <person name="Lind A.E."/>
            <person name="van Eijk R."/>
            <person name="Schleper C."/>
            <person name="Guy L."/>
            <person name="Ettema T.J."/>
        </authorList>
    </citation>
    <scope>NUCLEOTIDE SEQUENCE</scope>
</reference>
<dbReference type="PANTHER" id="PTHR42760">
    <property type="entry name" value="SHORT-CHAIN DEHYDROGENASES/REDUCTASES FAMILY MEMBER"/>
    <property type="match status" value="1"/>
</dbReference>
<dbReference type="InterPro" id="IPR036291">
    <property type="entry name" value="NAD(P)-bd_dom_sf"/>
</dbReference>
<gene>
    <name evidence="3" type="ORF">LCGC14_1831090</name>
</gene>
<dbReference type="Gene3D" id="3.40.50.720">
    <property type="entry name" value="NAD(P)-binding Rossmann-like Domain"/>
    <property type="match status" value="1"/>
</dbReference>
<accession>A0A0F9GG54</accession>
<organism evidence="3">
    <name type="scientific">marine sediment metagenome</name>
    <dbReference type="NCBI Taxonomy" id="412755"/>
    <lineage>
        <taxon>unclassified sequences</taxon>
        <taxon>metagenomes</taxon>
        <taxon>ecological metagenomes</taxon>
    </lineage>
</organism>
<evidence type="ECO:0000313" key="3">
    <source>
        <dbReference type="EMBL" id="KKL97774.1"/>
    </source>
</evidence>
<dbReference type="EMBL" id="LAZR01018086">
    <property type="protein sequence ID" value="KKL97774.1"/>
    <property type="molecule type" value="Genomic_DNA"/>
</dbReference>
<dbReference type="SUPFAM" id="SSF51735">
    <property type="entry name" value="NAD(P)-binding Rossmann-fold domains"/>
    <property type="match status" value="1"/>
</dbReference>
<comment type="caution">
    <text evidence="3">The sequence shown here is derived from an EMBL/GenBank/DDBJ whole genome shotgun (WGS) entry which is preliminary data.</text>
</comment>
<dbReference type="InterPro" id="IPR002347">
    <property type="entry name" value="SDR_fam"/>
</dbReference>
<dbReference type="PRINTS" id="PR00081">
    <property type="entry name" value="GDHRDH"/>
</dbReference>
<dbReference type="PANTHER" id="PTHR42760:SF115">
    <property type="entry name" value="3-OXOACYL-[ACYL-CARRIER-PROTEIN] REDUCTASE FABG"/>
    <property type="match status" value="1"/>
</dbReference>
<dbReference type="Pfam" id="PF13561">
    <property type="entry name" value="adh_short_C2"/>
    <property type="match status" value="1"/>
</dbReference>
<dbReference type="GO" id="GO:0016616">
    <property type="term" value="F:oxidoreductase activity, acting on the CH-OH group of donors, NAD or NADP as acceptor"/>
    <property type="evidence" value="ECO:0007669"/>
    <property type="project" value="TreeGrafter"/>
</dbReference>
<keyword evidence="2" id="KW-0560">Oxidoreductase</keyword>
<proteinExistence type="inferred from homology"/>
<protein>
    <recommendedName>
        <fullName evidence="4">SDR family oxidoreductase</fullName>
    </recommendedName>
</protein>
<comment type="similarity">
    <text evidence="1">Belongs to the short-chain dehydrogenases/reductases (SDR) family.</text>
</comment>